<keyword evidence="3" id="KW-1185">Reference proteome</keyword>
<gene>
    <name evidence="2" type="ORF">Mettu_4203</name>
</gene>
<evidence type="ECO:0000313" key="3">
    <source>
        <dbReference type="Proteomes" id="UP000004664"/>
    </source>
</evidence>
<dbReference type="eggNOG" id="COG4636">
    <property type="taxonomic scope" value="Bacteria"/>
</dbReference>
<dbReference type="AlphaFoldDB" id="G3J1H6"/>
<evidence type="ECO:0000259" key="1">
    <source>
        <dbReference type="Pfam" id="PF05685"/>
    </source>
</evidence>
<dbReference type="InterPro" id="IPR011335">
    <property type="entry name" value="Restrct_endonuc-II-like"/>
</dbReference>
<dbReference type="STRING" id="697282.Mettu_4203"/>
<organism evidence="2 3">
    <name type="scientific">Methylobacter tundripaludum (strain ATCC BAA-1195 / DSM 17260 / SV96)</name>
    <dbReference type="NCBI Taxonomy" id="697282"/>
    <lineage>
        <taxon>Bacteria</taxon>
        <taxon>Pseudomonadati</taxon>
        <taxon>Pseudomonadota</taxon>
        <taxon>Gammaproteobacteria</taxon>
        <taxon>Methylococcales</taxon>
        <taxon>Methylococcaceae</taxon>
        <taxon>Methylobacter</taxon>
    </lineage>
</organism>
<dbReference type="InterPro" id="IPR012296">
    <property type="entry name" value="Nuclease_put_TT1808"/>
</dbReference>
<dbReference type="Proteomes" id="UP000004664">
    <property type="component" value="Unassembled WGS sequence"/>
</dbReference>
<proteinExistence type="predicted"/>
<dbReference type="PANTHER" id="PTHR36558:SF1">
    <property type="entry name" value="RESTRICTION ENDONUCLEASE DOMAIN-CONTAINING PROTEIN-RELATED"/>
    <property type="match status" value="1"/>
</dbReference>
<dbReference type="InterPro" id="IPR008538">
    <property type="entry name" value="Uma2"/>
</dbReference>
<dbReference type="Pfam" id="PF05685">
    <property type="entry name" value="Uma2"/>
    <property type="match status" value="1"/>
</dbReference>
<dbReference type="Gene3D" id="3.90.1570.10">
    <property type="entry name" value="tt1808, chain A"/>
    <property type="match status" value="1"/>
</dbReference>
<dbReference type="EMBL" id="JH109153">
    <property type="protein sequence ID" value="EGW21048.1"/>
    <property type="molecule type" value="Genomic_DNA"/>
</dbReference>
<name>G3J1H6_METTV</name>
<dbReference type="PANTHER" id="PTHR36558">
    <property type="entry name" value="GLR1098 PROTEIN"/>
    <property type="match status" value="1"/>
</dbReference>
<dbReference type="CDD" id="cd06260">
    <property type="entry name" value="DUF820-like"/>
    <property type="match status" value="1"/>
</dbReference>
<dbReference type="HOGENOM" id="CLU_3081757_0_0_6"/>
<protein>
    <recommendedName>
        <fullName evidence="1">Putative restriction endonuclease domain-containing protein</fullName>
    </recommendedName>
</protein>
<reference evidence="2 3" key="1">
    <citation type="submission" date="2011-06" db="EMBL/GenBank/DDBJ databases">
        <title>Genomic sequence of Methylobacter tundripaludum SV96.</title>
        <authorList>
            <consortium name="US DOE Joint Genome Institute"/>
            <person name="Lucas S."/>
            <person name="Han J."/>
            <person name="Lapidus A."/>
            <person name="Cheng J.-F."/>
            <person name="Goodwin L."/>
            <person name="Pitluck S."/>
            <person name="Held B."/>
            <person name="Detter J.C."/>
            <person name="Han C."/>
            <person name="Tapia R."/>
            <person name="Land M."/>
            <person name="Hauser L."/>
            <person name="Kyrpides N."/>
            <person name="Ivanova N."/>
            <person name="Ovchinnikova G."/>
            <person name="Pagani I."/>
            <person name="Klotz M.G."/>
            <person name="Dispirito A.A."/>
            <person name="Murrell J.C."/>
            <person name="Dunfield P."/>
            <person name="Kalyuzhnaya M.G."/>
            <person name="Svenning M."/>
            <person name="Trotsenko Y.A."/>
            <person name="Stein L.Y."/>
            <person name="Woyke T."/>
        </authorList>
    </citation>
    <scope>NUCLEOTIDE SEQUENCE [LARGE SCALE GENOMIC DNA]</scope>
    <source>
        <strain evidence="3">ATCC BAA-1195 / DSM 17260 / SV96</strain>
    </source>
</reference>
<accession>G3J1H6</accession>
<feature type="domain" description="Putative restriction endonuclease" evidence="1">
    <location>
        <begin position="16"/>
        <end position="174"/>
    </location>
</feature>
<evidence type="ECO:0000313" key="2">
    <source>
        <dbReference type="EMBL" id="EGW21048.1"/>
    </source>
</evidence>
<dbReference type="SUPFAM" id="SSF52980">
    <property type="entry name" value="Restriction endonuclease-like"/>
    <property type="match status" value="1"/>
</dbReference>
<sequence>MPNSAFVLPDSILTPEAYLLMENDNNTGTRHEFVNGLVYAMTGASRDHNRISRRLYVRLSQHLQGTRCEPFQSDMKVKIQRGGDVRFYYPDVQVACEEETDRYYNERPCLIVEVLSDSTQRTDRTEKLMAYQTIEYLQEYALLSQDSPYLEVYRRRTAWQRESFSEKQSVTLESIDLTLVVEALYS</sequence>